<gene>
    <name evidence="1" type="ORF">SAMN02745975_03811</name>
</gene>
<dbReference type="OrthoDB" id="1683773at2"/>
<accession>A0A1M6QB74</accession>
<dbReference type="RefSeq" id="WP_110942752.1">
    <property type="nucleotide sequence ID" value="NZ_FQZV01000086.1"/>
</dbReference>
<proteinExistence type="predicted"/>
<name>A0A1M6QB74_9FIRM</name>
<organism evidence="1 2">
    <name type="scientific">Geosporobacter subterraneus DSM 17957</name>
    <dbReference type="NCBI Taxonomy" id="1121919"/>
    <lineage>
        <taxon>Bacteria</taxon>
        <taxon>Bacillati</taxon>
        <taxon>Bacillota</taxon>
        <taxon>Clostridia</taxon>
        <taxon>Peptostreptococcales</taxon>
        <taxon>Thermotaleaceae</taxon>
        <taxon>Geosporobacter</taxon>
    </lineage>
</organism>
<reference evidence="2" key="1">
    <citation type="submission" date="2016-11" db="EMBL/GenBank/DDBJ databases">
        <authorList>
            <person name="Varghese N."/>
            <person name="Submissions S."/>
        </authorList>
    </citation>
    <scope>NUCLEOTIDE SEQUENCE [LARGE SCALE GENOMIC DNA]</scope>
    <source>
        <strain evidence="2">DSM 17957</strain>
    </source>
</reference>
<dbReference type="AlphaFoldDB" id="A0A1M6QB74"/>
<evidence type="ECO:0000313" key="2">
    <source>
        <dbReference type="Proteomes" id="UP000184536"/>
    </source>
</evidence>
<evidence type="ECO:0000313" key="1">
    <source>
        <dbReference type="EMBL" id="SHK17534.1"/>
    </source>
</evidence>
<dbReference type="EMBL" id="FQZV01000086">
    <property type="protein sequence ID" value="SHK17534.1"/>
    <property type="molecule type" value="Genomic_DNA"/>
</dbReference>
<keyword evidence="2" id="KW-1185">Reference proteome</keyword>
<protein>
    <submittedName>
        <fullName evidence="1">Uncharacterized protein</fullName>
    </submittedName>
</protein>
<sequence length="75" mass="8099">MMKQGAAREAKIAMSQFREEIAGELSAMTGFNLGTTSPRRVGLADGRVDDAMNNTLMQNASNGMVYTDELPSDLD</sequence>
<dbReference type="Proteomes" id="UP000184536">
    <property type="component" value="Unassembled WGS sequence"/>
</dbReference>